<gene>
    <name evidence="7" type="ORF">NTJ_05479</name>
</gene>
<dbReference type="PANTHER" id="PTHR32086">
    <property type="entry name" value="FANCONI ANEMIA GROUP D2 PROTEIN"/>
    <property type="match status" value="1"/>
</dbReference>
<proteinExistence type="inferred from homology"/>
<dbReference type="SUPFAM" id="SSF48371">
    <property type="entry name" value="ARM repeat"/>
    <property type="match status" value="2"/>
</dbReference>
<feature type="compositionally biased region" description="Basic and acidic residues" evidence="6">
    <location>
        <begin position="80"/>
        <end position="93"/>
    </location>
</feature>
<keyword evidence="8" id="KW-1185">Reference proteome</keyword>
<keyword evidence="3" id="KW-0832">Ubl conjugation</keyword>
<evidence type="ECO:0000256" key="1">
    <source>
        <dbReference type="ARBA" id="ARBA00004123"/>
    </source>
</evidence>
<evidence type="ECO:0000313" key="8">
    <source>
        <dbReference type="Proteomes" id="UP001307889"/>
    </source>
</evidence>
<evidence type="ECO:0000256" key="2">
    <source>
        <dbReference type="ARBA" id="ARBA00022499"/>
    </source>
</evidence>
<feature type="compositionally biased region" description="Low complexity" evidence="6">
    <location>
        <begin position="115"/>
        <end position="126"/>
    </location>
</feature>
<dbReference type="EMBL" id="AP028911">
    <property type="protein sequence ID" value="BES92670.1"/>
    <property type="molecule type" value="Genomic_DNA"/>
</dbReference>
<evidence type="ECO:0000256" key="5">
    <source>
        <dbReference type="ARBA" id="ARBA00093456"/>
    </source>
</evidence>
<accession>A0ABN7AP35</accession>
<evidence type="ECO:0000313" key="7">
    <source>
        <dbReference type="EMBL" id="BES92670.1"/>
    </source>
</evidence>
<dbReference type="Proteomes" id="UP001307889">
    <property type="component" value="Chromosome 3"/>
</dbReference>
<name>A0ABN7AP35_9HEMI</name>
<comment type="subcellular location">
    <subcellularLocation>
        <location evidence="1">Nucleus</location>
    </subcellularLocation>
</comment>
<protein>
    <submittedName>
        <fullName evidence="7">Fanconi anemia</fullName>
    </submittedName>
</protein>
<dbReference type="Pfam" id="PF14631">
    <property type="entry name" value="FancD2"/>
    <property type="match status" value="1"/>
</dbReference>
<dbReference type="InterPro" id="IPR029448">
    <property type="entry name" value="FANCD2"/>
</dbReference>
<reference evidence="7 8" key="1">
    <citation type="submission" date="2023-09" db="EMBL/GenBank/DDBJ databases">
        <title>Nesidiocoris tenuis whole genome shotgun sequence.</title>
        <authorList>
            <person name="Shibata T."/>
            <person name="Shimoda M."/>
            <person name="Kobayashi T."/>
            <person name="Uehara T."/>
        </authorList>
    </citation>
    <scope>NUCLEOTIDE SEQUENCE [LARGE SCALE GENOMIC DNA]</scope>
    <source>
        <strain evidence="7 8">Japan</strain>
    </source>
</reference>
<evidence type="ECO:0000256" key="6">
    <source>
        <dbReference type="SAM" id="MobiDB-lite"/>
    </source>
</evidence>
<dbReference type="InterPro" id="IPR016024">
    <property type="entry name" value="ARM-type_fold"/>
</dbReference>
<dbReference type="PANTHER" id="PTHR32086:SF0">
    <property type="entry name" value="FANCONI ANEMIA GROUP D2 PROTEIN"/>
    <property type="match status" value="1"/>
</dbReference>
<keyword evidence="4" id="KW-0539">Nucleus</keyword>
<evidence type="ECO:0000256" key="3">
    <source>
        <dbReference type="ARBA" id="ARBA00022843"/>
    </source>
</evidence>
<evidence type="ECO:0000256" key="4">
    <source>
        <dbReference type="ARBA" id="ARBA00023242"/>
    </source>
</evidence>
<feature type="region of interest" description="Disordered" evidence="6">
    <location>
        <begin position="1"/>
        <end position="138"/>
    </location>
</feature>
<sequence>MYKRKKTFPLASSTLLSTGPPGSQAGPSSSTALSQTSAAGNSSSSSPSADRPSPLRAKSTSSESSLFTTEGTEGFVPPSFEKENLPIPHEHVRPTVAPAATGRRSVQEVLDMLTSPQSSQGSPGRSPNKRRRLDMPPSRLGLNYMEDVLYKAGFDFGRENEPNVLRKDQSVFVIEVAKILKEGSLTRNVEEFMRLLSKRLDEKTHFKAALTKTKTDSGLDVSHGDTQESLLRLLLTVDAIQPHLMNLLLDKMAEYIVPDSDSSDADERFMWVRVILRTMTYLNHIVNPSKIIKTLFDVIHSAPDVMIQTEIVTSIPDVTCDDQRDDVAQELINLMKAEPKLAPAVISALENIGLSGEVLYQVQISLIKSLRTAPPDQIPAFVKFIIRQADGAHVDEIINGLRSELVICQASDSSSSQIAAVKKVDVSSILILVFEMIRDAILMSRGLAKSWLKNIGRLKPNKKQRPMDIAMLLIIYACPDQSKMKLVEAVFKSKIKEGTFKEDLIDETVEALSEILKAHFSELLKLLSLLLNSPDIRVSKFAAHFLLMCFSKLDSLHCRMIILQLLENFRLNSKHMKNVLDLLHDLTVKFPSKVANYVTLIMLLLDPLPDLKVIEARQLMDIICSIAWAEETDMSSLQDEIAMMVQKQLRCPDSKVFRIGVVSTLMVIKHLTCVNENDANDTPISDAGQDSIILSSRSEKAFSFLEMILQASGSNPEIHVLAYDQLAYVIMNSENMDKSFMKKVSQVMQGTLQNYYIIATSDFSKKNDDLDEKLQFCLDTDLDDPVVLNLCDVVVNEIRRTHSFQEHRTVALPALFRAIRTLELADLAEIDALLGCAISLPCPSIYAKFASQDVFVQKVALDCLFHTCNWFREAINSFVYLVKDGSPEKIIMRLRAIVHLQRLIARCLPQVANYSPPSCNVDPSSGLCEKTKKITHVRKKGKKKVDKDKTTAENDNEDDAADEPSIVESDAEDEPLVAVEFSTFRGCLRELDFDVCLVLTLPLILTPEPPKDGNFSPQFGPSELLMMLEDLSAKLKYCLGAKKRIGFQKTLTVGFDNLSSTSLEIIVKNTAKLIGHLCTHLNKIVEYLHNLITVHDSCYDAAGMFVSGSSEIKQCAAMTFDVLDTFFSWSGLKSDVYIKFLLRALMKVAAKPIEKNQSISVNYAVQQAIEYLKTISRCVLDITSAVNLTNLIQTLAALQEDGEDDFVEIDTVSVCERFLRRRWYDFKGGEEKGPGVNQQLAKLLESYYTQSGLSAISSSLTTLSEETKELGRNSNLASFPQFNRLNLNVFIKIACKSLAIVIKKEIEDKDVRGQLKVWEAAVSCLQSLVIVVKNEDGIANLRQFVKGCLPVLRLFQSSGMQACSVLFKLEVTTVSQTIKNLQVVTRYVQNVCNYSKVVKDRTLIQQLPSIRGVLEQILLSVKNIMLQNNCTDAFFMGSMRNKDHHGEVIPSQQDTEEDSETVHNDNENDVPDEEISAILDEDASPPRISDAR</sequence>
<feature type="region of interest" description="Disordered" evidence="6">
    <location>
        <begin position="1444"/>
        <end position="1492"/>
    </location>
</feature>
<feature type="region of interest" description="Disordered" evidence="6">
    <location>
        <begin position="939"/>
        <end position="967"/>
    </location>
</feature>
<keyword evidence="2" id="KW-1017">Isopeptide bond</keyword>
<organism evidence="7 8">
    <name type="scientific">Nesidiocoris tenuis</name>
    <dbReference type="NCBI Taxonomy" id="355587"/>
    <lineage>
        <taxon>Eukaryota</taxon>
        <taxon>Metazoa</taxon>
        <taxon>Ecdysozoa</taxon>
        <taxon>Arthropoda</taxon>
        <taxon>Hexapoda</taxon>
        <taxon>Insecta</taxon>
        <taxon>Pterygota</taxon>
        <taxon>Neoptera</taxon>
        <taxon>Paraneoptera</taxon>
        <taxon>Hemiptera</taxon>
        <taxon>Heteroptera</taxon>
        <taxon>Panheteroptera</taxon>
        <taxon>Cimicomorpha</taxon>
        <taxon>Miridae</taxon>
        <taxon>Dicyphina</taxon>
        <taxon>Nesidiocoris</taxon>
    </lineage>
</organism>
<feature type="compositionally biased region" description="Low complexity" evidence="6">
    <location>
        <begin position="17"/>
        <end position="73"/>
    </location>
</feature>
<feature type="compositionally biased region" description="Acidic residues" evidence="6">
    <location>
        <begin position="1467"/>
        <end position="1483"/>
    </location>
</feature>
<comment type="similarity">
    <text evidence="5">Belongs to the Fanconi anemia protein FANCD2 family.</text>
</comment>